<dbReference type="eggNOG" id="COG0515">
    <property type="taxonomic scope" value="Bacteria"/>
</dbReference>
<evidence type="ECO:0000259" key="8">
    <source>
        <dbReference type="PROSITE" id="PS50011"/>
    </source>
</evidence>
<dbReference type="Gene3D" id="1.25.40.10">
    <property type="entry name" value="Tetratricopeptide repeat domain"/>
    <property type="match status" value="2"/>
</dbReference>
<protein>
    <submittedName>
        <fullName evidence="9">Serine/threonine kinase family protein</fullName>
    </submittedName>
</protein>
<dbReference type="CDD" id="cd14014">
    <property type="entry name" value="STKc_PknB_like"/>
    <property type="match status" value="1"/>
</dbReference>
<keyword evidence="6" id="KW-0175">Coiled coil</keyword>
<feature type="binding site" evidence="5">
    <location>
        <position position="88"/>
    </location>
    <ligand>
        <name>ATP</name>
        <dbReference type="ChEBI" id="CHEBI:30616"/>
    </ligand>
</feature>
<evidence type="ECO:0000313" key="10">
    <source>
        <dbReference type="Proteomes" id="UP000005801"/>
    </source>
</evidence>
<proteinExistence type="predicted"/>
<dbReference type="InterPro" id="IPR011009">
    <property type="entry name" value="Kinase-like_dom_sf"/>
</dbReference>
<dbReference type="AlphaFoldDB" id="A6G7E3"/>
<dbReference type="PROSITE" id="PS00108">
    <property type="entry name" value="PROTEIN_KINASE_ST"/>
    <property type="match status" value="1"/>
</dbReference>
<evidence type="ECO:0000313" key="9">
    <source>
        <dbReference type="EMBL" id="EDM78152.1"/>
    </source>
</evidence>
<dbReference type="SUPFAM" id="SSF56112">
    <property type="entry name" value="Protein kinase-like (PK-like)"/>
    <property type="match status" value="1"/>
</dbReference>
<evidence type="ECO:0000256" key="3">
    <source>
        <dbReference type="ARBA" id="ARBA00022777"/>
    </source>
</evidence>
<name>A6G7E3_9BACT</name>
<dbReference type="PANTHER" id="PTHR43289">
    <property type="entry name" value="MITOGEN-ACTIVATED PROTEIN KINASE KINASE KINASE 20-RELATED"/>
    <property type="match status" value="1"/>
</dbReference>
<keyword evidence="4 5" id="KW-0067">ATP-binding</keyword>
<dbReference type="InterPro" id="IPR011990">
    <property type="entry name" value="TPR-like_helical_dom_sf"/>
</dbReference>
<dbReference type="Proteomes" id="UP000005801">
    <property type="component" value="Unassembled WGS sequence"/>
</dbReference>
<evidence type="ECO:0000256" key="7">
    <source>
        <dbReference type="SAM" id="MobiDB-lite"/>
    </source>
</evidence>
<evidence type="ECO:0000256" key="2">
    <source>
        <dbReference type="ARBA" id="ARBA00022741"/>
    </source>
</evidence>
<dbReference type="InterPro" id="IPR008271">
    <property type="entry name" value="Ser/Thr_kinase_AS"/>
</dbReference>
<sequence>MHMNDDTNPLRQANLATDGPGSRGSGDESCGEDFETRRIVASLERALLGRGELVRIGDYEVRELLGEGGMGVVYRCHHDSLQRDVAIKLVKSRARANERDRLLGEAQALARLSHENVVGVYDWGEHEGQPYIVMEYVDGQTLRERVSALEPLSWRAIVHDFVEAGRGLAAAHAHGLVHRDFKPENVLVNHDGRVCVADFGLAIAGTLALEREFTETARGSTDEFATSSGAIAGTPAYMSPEQLRGQRVDERSDQFSFCVALYEALWERSPFPGVTEPQRAQARREGRVVTPPDKRALFRVIARGLSPEPAQRWPSMEALIDALQAISTRRKRWRRALAFAGAACSTFVMGAFLSHEPVNTCESTPSPWSEQTRASIRLRAAAKPEYAGAWNSLDAGLTQWSERWTQRRHELCEVEGGSENACLEHQRIWVDTIVVSLRGAETRALPLLVDVVDELPDPDACIPSATALSADREARTRAAWRNTSESHVQRLRGHHQEARVFAREAVRQAQGLDDVGLLARSRGQLAKAEQEGGSVQEARRLYELSAEEARAAGLVVIAADLELQGLELSLRQANVNLDEVESALELLAKDIHSRRHAPMAAHVEFLRGRIAAKRGDWGQANVHYDRALQLVGKHSLAVPVYWSAKASVASESEVLELSARARDEAVARFGAMHPRTARYQYNLGLALGPTPEGRKERSDAEHIWRLFPQAPLAYLALTELAEQALVEGDPEAAKRLAAKAIARFEDTNPSEGADYAELLQLLAKAETGMGELGLAMELAKLAVRAYEDSDSTFGPGILECHLIIIDNALSLERHDQAATAIEALLAQHGEDPRVRELVGLRKAELSVRRGAFQAARDQLERIELVTNDHPLRHLSVELLRLVVDLRLGQSTSAAITSFHERLDATKDPVVREALEGWLDELPVSAEEREVLGM</sequence>
<dbReference type="GO" id="GO:0004674">
    <property type="term" value="F:protein serine/threonine kinase activity"/>
    <property type="evidence" value="ECO:0007669"/>
    <property type="project" value="TreeGrafter"/>
</dbReference>
<feature type="coiled-coil region" evidence="6">
    <location>
        <begin position="563"/>
        <end position="590"/>
    </location>
</feature>
<feature type="compositionally biased region" description="Polar residues" evidence="7">
    <location>
        <begin position="1"/>
        <end position="15"/>
    </location>
</feature>
<reference evidence="9 10" key="1">
    <citation type="submission" date="2007-06" db="EMBL/GenBank/DDBJ databases">
        <authorList>
            <person name="Shimkets L."/>
            <person name="Ferriera S."/>
            <person name="Johnson J."/>
            <person name="Kravitz S."/>
            <person name="Beeson K."/>
            <person name="Sutton G."/>
            <person name="Rogers Y.-H."/>
            <person name="Friedman R."/>
            <person name="Frazier M."/>
            <person name="Venter J.C."/>
        </authorList>
    </citation>
    <scope>NUCLEOTIDE SEQUENCE [LARGE SCALE GENOMIC DNA]</scope>
    <source>
        <strain evidence="9 10">SIR-1</strain>
    </source>
</reference>
<evidence type="ECO:0000256" key="4">
    <source>
        <dbReference type="ARBA" id="ARBA00022840"/>
    </source>
</evidence>
<dbReference type="PROSITE" id="PS00107">
    <property type="entry name" value="PROTEIN_KINASE_ATP"/>
    <property type="match status" value="1"/>
</dbReference>
<gene>
    <name evidence="9" type="ORF">PPSIR1_00425</name>
</gene>
<dbReference type="Gene3D" id="3.30.200.20">
    <property type="entry name" value="Phosphorylase Kinase, domain 1"/>
    <property type="match status" value="1"/>
</dbReference>
<dbReference type="PROSITE" id="PS50011">
    <property type="entry name" value="PROTEIN_KINASE_DOM"/>
    <property type="match status" value="1"/>
</dbReference>
<dbReference type="Pfam" id="PF00069">
    <property type="entry name" value="Pkinase"/>
    <property type="match status" value="1"/>
</dbReference>
<dbReference type="InterPro" id="IPR017441">
    <property type="entry name" value="Protein_kinase_ATP_BS"/>
</dbReference>
<accession>A6G7E3</accession>
<evidence type="ECO:0000256" key="1">
    <source>
        <dbReference type="ARBA" id="ARBA00022679"/>
    </source>
</evidence>
<dbReference type="PANTHER" id="PTHR43289:SF34">
    <property type="entry name" value="SERINE_THREONINE-PROTEIN KINASE YBDM-RELATED"/>
    <property type="match status" value="1"/>
</dbReference>
<dbReference type="GO" id="GO:0005524">
    <property type="term" value="F:ATP binding"/>
    <property type="evidence" value="ECO:0007669"/>
    <property type="project" value="UniProtKB-UniRule"/>
</dbReference>
<keyword evidence="10" id="KW-1185">Reference proteome</keyword>
<keyword evidence="2 5" id="KW-0547">Nucleotide-binding</keyword>
<dbReference type="STRING" id="391625.PPSIR1_00425"/>
<dbReference type="EMBL" id="ABCS01000034">
    <property type="protein sequence ID" value="EDM78152.1"/>
    <property type="molecule type" value="Genomic_DNA"/>
</dbReference>
<dbReference type="SMART" id="SM00028">
    <property type="entry name" value="TPR"/>
    <property type="match status" value="3"/>
</dbReference>
<comment type="caution">
    <text evidence="9">The sequence shown here is derived from an EMBL/GenBank/DDBJ whole genome shotgun (WGS) entry which is preliminary data.</text>
</comment>
<evidence type="ECO:0000256" key="6">
    <source>
        <dbReference type="SAM" id="Coils"/>
    </source>
</evidence>
<dbReference type="OrthoDB" id="9801841at2"/>
<feature type="region of interest" description="Disordered" evidence="7">
    <location>
        <begin position="1"/>
        <end position="31"/>
    </location>
</feature>
<dbReference type="InterPro" id="IPR000719">
    <property type="entry name" value="Prot_kinase_dom"/>
</dbReference>
<dbReference type="Gene3D" id="1.10.510.10">
    <property type="entry name" value="Transferase(Phosphotransferase) domain 1"/>
    <property type="match status" value="1"/>
</dbReference>
<keyword evidence="1" id="KW-0808">Transferase</keyword>
<evidence type="ECO:0000256" key="5">
    <source>
        <dbReference type="PROSITE-ProRule" id="PRU10141"/>
    </source>
</evidence>
<dbReference type="SUPFAM" id="SSF48452">
    <property type="entry name" value="TPR-like"/>
    <property type="match status" value="1"/>
</dbReference>
<feature type="domain" description="Protein kinase" evidence="8">
    <location>
        <begin position="59"/>
        <end position="326"/>
    </location>
</feature>
<keyword evidence="3 9" id="KW-0418">Kinase</keyword>
<dbReference type="InterPro" id="IPR019734">
    <property type="entry name" value="TPR_rpt"/>
</dbReference>
<organism evidence="9 10">
    <name type="scientific">Plesiocystis pacifica SIR-1</name>
    <dbReference type="NCBI Taxonomy" id="391625"/>
    <lineage>
        <taxon>Bacteria</taxon>
        <taxon>Pseudomonadati</taxon>
        <taxon>Myxococcota</taxon>
        <taxon>Polyangia</taxon>
        <taxon>Nannocystales</taxon>
        <taxon>Nannocystaceae</taxon>
        <taxon>Plesiocystis</taxon>
    </lineage>
</organism>